<proteinExistence type="predicted"/>
<dbReference type="PANTHER" id="PTHR31286:SF173">
    <property type="entry name" value="DUF4283 DOMAIN-CONTAINING PROTEIN"/>
    <property type="match status" value="1"/>
</dbReference>
<evidence type="ECO:0000256" key="2">
    <source>
        <dbReference type="SAM" id="MobiDB-lite"/>
    </source>
</evidence>
<evidence type="ECO:0000313" key="5">
    <source>
        <dbReference type="Proteomes" id="UP000828251"/>
    </source>
</evidence>
<keyword evidence="1" id="KW-0479">Metal-binding</keyword>
<sequence length="450" mass="50593">MESTVVLKLLGRNIGYGVLYSHISSLWNTSKPLHLMDIENGYFLVKLQSTEDYVKVLPQGPWLIYGQYLTVQPWTKEFNSSQPYPSMVLAWIRLPGLPGYLYKKKILEAIGETIDKVVRLDFNTDSRTKGRFTRMTVYINLEKPLIGQVLMNWLYQKVEYDDLPSICFSCGRYGHTKELCISPQTKKLLGKSQSYTTTTKEVSKDDGDVYGPWMVVERKSKRTSRSSNRNKIDLRKGGKSGTRFEALENMEVTAMEDGIIKAKEGQMAELNDIFKAERFFEQIRDKNRGCPNPKGKKQMGEAGEEFGHFNSKKSKEDGSNLQIKSNASIPKLIVVQVADSFSGLNPNKHSAVSFNNKGTVEGNFSKSNGPHDGGNKTRNMVKSLGNKDGGFRATKKINKITHGKCANFKSKNTSKIPLSDSMIRLTQSVSTLHKSKTEVIVPDSSKDLQN</sequence>
<dbReference type="OrthoDB" id="786567at2759"/>
<keyword evidence="1" id="KW-0863">Zinc-finger</keyword>
<feature type="region of interest" description="Disordered" evidence="2">
    <location>
        <begin position="364"/>
        <end position="390"/>
    </location>
</feature>
<feature type="domain" description="CCHC-type" evidence="3">
    <location>
        <begin position="167"/>
        <end position="180"/>
    </location>
</feature>
<dbReference type="InterPro" id="IPR001878">
    <property type="entry name" value="Znf_CCHC"/>
</dbReference>
<dbReference type="GO" id="GO:0008270">
    <property type="term" value="F:zinc ion binding"/>
    <property type="evidence" value="ECO:0007669"/>
    <property type="project" value="UniProtKB-KW"/>
</dbReference>
<reference evidence="4 5" key="1">
    <citation type="journal article" date="2021" name="Plant Biotechnol. J.">
        <title>Multi-omics assisted identification of the key and species-specific regulatory components of drought-tolerant mechanisms in Gossypium stocksii.</title>
        <authorList>
            <person name="Yu D."/>
            <person name="Ke L."/>
            <person name="Zhang D."/>
            <person name="Wu Y."/>
            <person name="Sun Y."/>
            <person name="Mei J."/>
            <person name="Sun J."/>
            <person name="Sun Y."/>
        </authorList>
    </citation>
    <scope>NUCLEOTIDE SEQUENCE [LARGE SCALE GENOMIC DNA]</scope>
    <source>
        <strain evidence="5">cv. E1</strain>
        <tissue evidence="4">Leaf</tissue>
    </source>
</reference>
<organism evidence="4 5">
    <name type="scientific">Gossypium stocksii</name>
    <dbReference type="NCBI Taxonomy" id="47602"/>
    <lineage>
        <taxon>Eukaryota</taxon>
        <taxon>Viridiplantae</taxon>
        <taxon>Streptophyta</taxon>
        <taxon>Embryophyta</taxon>
        <taxon>Tracheophyta</taxon>
        <taxon>Spermatophyta</taxon>
        <taxon>Magnoliopsida</taxon>
        <taxon>eudicotyledons</taxon>
        <taxon>Gunneridae</taxon>
        <taxon>Pentapetalae</taxon>
        <taxon>rosids</taxon>
        <taxon>malvids</taxon>
        <taxon>Malvales</taxon>
        <taxon>Malvaceae</taxon>
        <taxon>Malvoideae</taxon>
        <taxon>Gossypium</taxon>
    </lineage>
</organism>
<evidence type="ECO:0000256" key="1">
    <source>
        <dbReference type="PROSITE-ProRule" id="PRU00047"/>
    </source>
</evidence>
<dbReference type="AlphaFoldDB" id="A0A9D3W0H4"/>
<dbReference type="Proteomes" id="UP000828251">
    <property type="component" value="Unassembled WGS sequence"/>
</dbReference>
<dbReference type="PANTHER" id="PTHR31286">
    <property type="entry name" value="GLYCINE-RICH CELL WALL STRUCTURAL PROTEIN 1.8-LIKE"/>
    <property type="match status" value="1"/>
</dbReference>
<dbReference type="EMBL" id="JAIQCV010000004">
    <property type="protein sequence ID" value="KAH1106714.1"/>
    <property type="molecule type" value="Genomic_DNA"/>
</dbReference>
<name>A0A9D3W0H4_9ROSI</name>
<dbReference type="GO" id="GO:0003676">
    <property type="term" value="F:nucleic acid binding"/>
    <property type="evidence" value="ECO:0007669"/>
    <property type="project" value="InterPro"/>
</dbReference>
<dbReference type="PROSITE" id="PS50158">
    <property type="entry name" value="ZF_CCHC"/>
    <property type="match status" value="1"/>
</dbReference>
<dbReference type="InterPro" id="IPR040256">
    <property type="entry name" value="At4g02000-like"/>
</dbReference>
<gene>
    <name evidence="4" type="ORF">J1N35_010482</name>
</gene>
<protein>
    <recommendedName>
        <fullName evidence="3">CCHC-type domain-containing protein</fullName>
    </recommendedName>
</protein>
<comment type="caution">
    <text evidence="4">The sequence shown here is derived from an EMBL/GenBank/DDBJ whole genome shotgun (WGS) entry which is preliminary data.</text>
</comment>
<keyword evidence="5" id="KW-1185">Reference proteome</keyword>
<accession>A0A9D3W0H4</accession>
<evidence type="ECO:0000313" key="4">
    <source>
        <dbReference type="EMBL" id="KAH1106714.1"/>
    </source>
</evidence>
<dbReference type="InterPro" id="IPR025558">
    <property type="entry name" value="DUF4283"/>
</dbReference>
<keyword evidence="1" id="KW-0862">Zinc</keyword>
<evidence type="ECO:0000259" key="3">
    <source>
        <dbReference type="PROSITE" id="PS50158"/>
    </source>
</evidence>
<dbReference type="Pfam" id="PF14111">
    <property type="entry name" value="DUF4283"/>
    <property type="match status" value="1"/>
</dbReference>